<keyword evidence="8" id="KW-0234">DNA repair</keyword>
<comment type="catalytic activity">
    <reaction evidence="1">
        <text>a 4-O-methyl-thymidine in DNA + L-cysteinyl-[protein] = a thymidine in DNA + S-methyl-L-cysteinyl-[protein]</text>
        <dbReference type="Rhea" id="RHEA:53428"/>
        <dbReference type="Rhea" id="RHEA-COMP:10131"/>
        <dbReference type="Rhea" id="RHEA-COMP:10132"/>
        <dbReference type="Rhea" id="RHEA-COMP:13555"/>
        <dbReference type="Rhea" id="RHEA-COMP:13556"/>
        <dbReference type="ChEBI" id="CHEBI:29950"/>
        <dbReference type="ChEBI" id="CHEBI:82612"/>
        <dbReference type="ChEBI" id="CHEBI:137386"/>
        <dbReference type="ChEBI" id="CHEBI:137387"/>
        <dbReference type="EC" id="2.1.1.63"/>
    </reaction>
</comment>
<dbReference type="EC" id="2.1.1.63" evidence="3"/>
<comment type="similarity">
    <text evidence="2">Belongs to the MGMT family.</text>
</comment>
<evidence type="ECO:0000256" key="3">
    <source>
        <dbReference type="ARBA" id="ARBA00011918"/>
    </source>
</evidence>
<dbReference type="Pfam" id="PF02870">
    <property type="entry name" value="Methyltransf_1N"/>
    <property type="match status" value="1"/>
</dbReference>
<gene>
    <name evidence="12" type="ORF">METZ01_LOCUS44831</name>
</gene>
<keyword evidence="5" id="KW-0489">Methyltransferase</keyword>
<keyword evidence="6" id="KW-0808">Transferase</keyword>
<organism evidence="12">
    <name type="scientific">marine metagenome</name>
    <dbReference type="NCBI Taxonomy" id="408172"/>
    <lineage>
        <taxon>unclassified sequences</taxon>
        <taxon>metagenomes</taxon>
        <taxon>ecological metagenomes</taxon>
    </lineage>
</organism>
<evidence type="ECO:0000256" key="4">
    <source>
        <dbReference type="ARBA" id="ARBA00022490"/>
    </source>
</evidence>
<dbReference type="NCBIfam" id="TIGR00589">
    <property type="entry name" value="ogt"/>
    <property type="match status" value="1"/>
</dbReference>
<sequence length="160" mass="17515">MTEFATLDTSMGTFGIRTSSVGVFRVHLPNDPQDSEWETPLAEQSSLLKQAMEELEQYFNGQRKSFDMALDLHLPPFYQKILMEVSKIPFGTTVSYRDVAVLAGNPKAVRAAGTANAKNPVPIFIPCHRVLSSDGTLGGYGGGLDLKKMLLLHEGLTIKS</sequence>
<name>A0A381RQ10_9ZZZZ</name>
<feature type="domain" description="Methylated-DNA-[protein]-cysteine S-methyltransferase DNA binding" evidence="10">
    <location>
        <begin position="76"/>
        <end position="155"/>
    </location>
</feature>
<dbReference type="HAMAP" id="MF_00772">
    <property type="entry name" value="OGT"/>
    <property type="match status" value="1"/>
</dbReference>
<evidence type="ECO:0000256" key="9">
    <source>
        <dbReference type="ARBA" id="ARBA00049348"/>
    </source>
</evidence>
<evidence type="ECO:0000259" key="11">
    <source>
        <dbReference type="Pfam" id="PF02870"/>
    </source>
</evidence>
<evidence type="ECO:0000256" key="1">
    <source>
        <dbReference type="ARBA" id="ARBA00001286"/>
    </source>
</evidence>
<dbReference type="SUPFAM" id="SSF46767">
    <property type="entry name" value="Methylated DNA-protein cysteine methyltransferase, C-terminal domain"/>
    <property type="match status" value="1"/>
</dbReference>
<comment type="catalytic activity">
    <reaction evidence="9">
        <text>a 6-O-methyl-2'-deoxyguanosine in DNA + L-cysteinyl-[protein] = S-methyl-L-cysteinyl-[protein] + a 2'-deoxyguanosine in DNA</text>
        <dbReference type="Rhea" id="RHEA:24000"/>
        <dbReference type="Rhea" id="RHEA-COMP:10131"/>
        <dbReference type="Rhea" id="RHEA-COMP:10132"/>
        <dbReference type="Rhea" id="RHEA-COMP:11367"/>
        <dbReference type="Rhea" id="RHEA-COMP:11368"/>
        <dbReference type="ChEBI" id="CHEBI:29950"/>
        <dbReference type="ChEBI" id="CHEBI:82612"/>
        <dbReference type="ChEBI" id="CHEBI:85445"/>
        <dbReference type="ChEBI" id="CHEBI:85448"/>
        <dbReference type="EC" id="2.1.1.63"/>
    </reaction>
</comment>
<dbReference type="Gene3D" id="3.30.160.70">
    <property type="entry name" value="Methylated DNA-protein cysteine methyltransferase domain"/>
    <property type="match status" value="1"/>
</dbReference>
<feature type="domain" description="Methylguanine DNA methyltransferase ribonuclease-like" evidence="11">
    <location>
        <begin position="8"/>
        <end position="72"/>
    </location>
</feature>
<dbReference type="InterPro" id="IPR014048">
    <property type="entry name" value="MethylDNA_cys_MeTrfase_DNA-bd"/>
</dbReference>
<protein>
    <recommendedName>
        <fullName evidence="3">methylated-DNA--[protein]-cysteine S-methyltransferase</fullName>
        <ecNumber evidence="3">2.1.1.63</ecNumber>
    </recommendedName>
</protein>
<evidence type="ECO:0000256" key="8">
    <source>
        <dbReference type="ARBA" id="ARBA00023204"/>
    </source>
</evidence>
<reference evidence="12" key="1">
    <citation type="submission" date="2018-05" db="EMBL/GenBank/DDBJ databases">
        <authorList>
            <person name="Lanie J.A."/>
            <person name="Ng W.-L."/>
            <person name="Kazmierczak K.M."/>
            <person name="Andrzejewski T.M."/>
            <person name="Davidsen T.M."/>
            <person name="Wayne K.J."/>
            <person name="Tettelin H."/>
            <person name="Glass J.I."/>
            <person name="Rusch D."/>
            <person name="Podicherti R."/>
            <person name="Tsui H.-C.T."/>
            <person name="Winkler M.E."/>
        </authorList>
    </citation>
    <scope>NUCLEOTIDE SEQUENCE</scope>
</reference>
<dbReference type="InterPro" id="IPR036388">
    <property type="entry name" value="WH-like_DNA-bd_sf"/>
</dbReference>
<proteinExistence type="inferred from homology"/>
<dbReference type="PROSITE" id="PS00374">
    <property type="entry name" value="MGMT"/>
    <property type="match status" value="1"/>
</dbReference>
<evidence type="ECO:0000259" key="10">
    <source>
        <dbReference type="Pfam" id="PF01035"/>
    </source>
</evidence>
<dbReference type="SUPFAM" id="SSF53155">
    <property type="entry name" value="Methylated DNA-protein cysteine methyltransferase domain"/>
    <property type="match status" value="1"/>
</dbReference>
<dbReference type="InterPro" id="IPR001497">
    <property type="entry name" value="MethylDNA_cys_MeTrfase_AS"/>
</dbReference>
<dbReference type="InterPro" id="IPR008332">
    <property type="entry name" value="MethylG_MeTrfase_N"/>
</dbReference>
<dbReference type="InterPro" id="IPR036217">
    <property type="entry name" value="MethylDNA_cys_MeTrfase_DNAb"/>
</dbReference>
<dbReference type="InterPro" id="IPR023546">
    <property type="entry name" value="MGMT"/>
</dbReference>
<keyword evidence="4" id="KW-0963">Cytoplasm</keyword>
<dbReference type="InterPro" id="IPR036631">
    <property type="entry name" value="MGMT_N_sf"/>
</dbReference>
<dbReference type="CDD" id="cd06445">
    <property type="entry name" value="ATase"/>
    <property type="match status" value="1"/>
</dbReference>
<keyword evidence="7" id="KW-0227">DNA damage</keyword>
<evidence type="ECO:0000256" key="2">
    <source>
        <dbReference type="ARBA" id="ARBA00008711"/>
    </source>
</evidence>
<dbReference type="GO" id="GO:0003908">
    <property type="term" value="F:methylated-DNA-[protein]-cysteine S-methyltransferase activity"/>
    <property type="evidence" value="ECO:0007669"/>
    <property type="project" value="UniProtKB-EC"/>
</dbReference>
<dbReference type="FunFam" id="1.10.10.10:FF:000214">
    <property type="entry name" value="Methylated-DNA--protein-cysteine methyltransferase"/>
    <property type="match status" value="1"/>
</dbReference>
<dbReference type="Gene3D" id="1.10.10.10">
    <property type="entry name" value="Winged helix-like DNA-binding domain superfamily/Winged helix DNA-binding domain"/>
    <property type="match status" value="1"/>
</dbReference>
<dbReference type="PANTHER" id="PTHR10815">
    <property type="entry name" value="METHYLATED-DNA--PROTEIN-CYSTEINE METHYLTRANSFERASE"/>
    <property type="match status" value="1"/>
</dbReference>
<dbReference type="Pfam" id="PF01035">
    <property type="entry name" value="DNA_binding_1"/>
    <property type="match status" value="1"/>
</dbReference>
<dbReference type="GO" id="GO:0006281">
    <property type="term" value="P:DNA repair"/>
    <property type="evidence" value="ECO:0007669"/>
    <property type="project" value="UniProtKB-KW"/>
</dbReference>
<evidence type="ECO:0000256" key="5">
    <source>
        <dbReference type="ARBA" id="ARBA00022603"/>
    </source>
</evidence>
<evidence type="ECO:0000256" key="6">
    <source>
        <dbReference type="ARBA" id="ARBA00022679"/>
    </source>
</evidence>
<evidence type="ECO:0000256" key="7">
    <source>
        <dbReference type="ARBA" id="ARBA00022763"/>
    </source>
</evidence>
<evidence type="ECO:0000313" key="12">
    <source>
        <dbReference type="EMBL" id="SUZ91977.1"/>
    </source>
</evidence>
<dbReference type="GO" id="GO:0032259">
    <property type="term" value="P:methylation"/>
    <property type="evidence" value="ECO:0007669"/>
    <property type="project" value="UniProtKB-KW"/>
</dbReference>
<dbReference type="AlphaFoldDB" id="A0A381RQ10"/>
<dbReference type="EMBL" id="UINC01002022">
    <property type="protein sequence ID" value="SUZ91977.1"/>
    <property type="molecule type" value="Genomic_DNA"/>
</dbReference>
<dbReference type="PANTHER" id="PTHR10815:SF13">
    <property type="entry name" value="METHYLATED-DNA--PROTEIN-CYSTEINE METHYLTRANSFERASE"/>
    <property type="match status" value="1"/>
</dbReference>
<accession>A0A381RQ10</accession>